<dbReference type="PRINTS" id="PR00410">
    <property type="entry name" value="PHEHYDRXLASE"/>
</dbReference>
<evidence type="ECO:0000256" key="3">
    <source>
        <dbReference type="ARBA" id="ARBA00023014"/>
    </source>
</evidence>
<reference evidence="6" key="1">
    <citation type="submission" date="2024-05" db="EMBL/GenBank/DDBJ databases">
        <authorList>
            <person name="Cai S.Y."/>
            <person name="Jin L.M."/>
            <person name="Li H.R."/>
        </authorList>
    </citation>
    <scope>NUCLEOTIDE SEQUENCE</scope>
    <source>
        <strain evidence="6">A5-74</strain>
    </source>
</reference>
<evidence type="ECO:0000259" key="5">
    <source>
        <dbReference type="PROSITE" id="PS51384"/>
    </source>
</evidence>
<dbReference type="Pfam" id="PF00175">
    <property type="entry name" value="NAD_binding_1"/>
    <property type="match status" value="1"/>
</dbReference>
<keyword evidence="2" id="KW-0001">2Fe-2S</keyword>
<feature type="compositionally biased region" description="Low complexity" evidence="4">
    <location>
        <begin position="1"/>
        <end position="21"/>
    </location>
</feature>
<accession>A0AAU8DLD3</accession>
<keyword evidence="3" id="KW-0411">Iron-sulfur</keyword>
<evidence type="ECO:0000256" key="2">
    <source>
        <dbReference type="ARBA" id="ARBA00022714"/>
    </source>
</evidence>
<dbReference type="EMBL" id="CP159218">
    <property type="protein sequence ID" value="XCG62794.1"/>
    <property type="molecule type" value="Genomic_DNA"/>
</dbReference>
<proteinExistence type="predicted"/>
<dbReference type="InterPro" id="IPR008333">
    <property type="entry name" value="Cbr1-like_FAD-bd_dom"/>
</dbReference>
<feature type="domain" description="FAD-binding FR-type" evidence="5">
    <location>
        <begin position="49"/>
        <end position="150"/>
    </location>
</feature>
<gene>
    <name evidence="6" type="ORF">ABLG96_16440</name>
</gene>
<dbReference type="PANTHER" id="PTHR47354">
    <property type="entry name" value="NADH OXIDOREDUCTASE HCR"/>
    <property type="match status" value="1"/>
</dbReference>
<dbReference type="InterPro" id="IPR001433">
    <property type="entry name" value="OxRdtase_FAD/NAD-bd"/>
</dbReference>
<dbReference type="InterPro" id="IPR039261">
    <property type="entry name" value="FNR_nucleotide-bd"/>
</dbReference>
<evidence type="ECO:0000256" key="1">
    <source>
        <dbReference type="ARBA" id="ARBA00001974"/>
    </source>
</evidence>
<keyword evidence="2" id="KW-0479">Metal-binding</keyword>
<evidence type="ECO:0000313" key="6">
    <source>
        <dbReference type="EMBL" id="XCG62794.1"/>
    </source>
</evidence>
<dbReference type="PRINTS" id="PR00371">
    <property type="entry name" value="FPNCR"/>
</dbReference>
<dbReference type="Pfam" id="PF00970">
    <property type="entry name" value="FAD_binding_6"/>
    <property type="match status" value="1"/>
</dbReference>
<dbReference type="GO" id="GO:0051537">
    <property type="term" value="F:2 iron, 2 sulfur cluster binding"/>
    <property type="evidence" value="ECO:0007669"/>
    <property type="project" value="UniProtKB-KW"/>
</dbReference>
<dbReference type="InterPro" id="IPR017927">
    <property type="entry name" value="FAD-bd_FR_type"/>
</dbReference>
<dbReference type="AlphaFoldDB" id="A0AAU8DLD3"/>
<dbReference type="Gene3D" id="3.40.50.80">
    <property type="entry name" value="Nucleotide-binding domain of ferredoxin-NADP reductase (FNR) module"/>
    <property type="match status" value="1"/>
</dbReference>
<dbReference type="SUPFAM" id="SSF52343">
    <property type="entry name" value="Ferredoxin reductase-like, C-terminal NADP-linked domain"/>
    <property type="match status" value="1"/>
</dbReference>
<dbReference type="PROSITE" id="PS51384">
    <property type="entry name" value="FAD_FR"/>
    <property type="match status" value="1"/>
</dbReference>
<protein>
    <submittedName>
        <fullName evidence="6">FAD-binding oxidoreductase</fullName>
    </submittedName>
</protein>
<feature type="region of interest" description="Disordered" evidence="4">
    <location>
        <begin position="1"/>
        <end position="39"/>
    </location>
</feature>
<dbReference type="GO" id="GO:0016491">
    <property type="term" value="F:oxidoreductase activity"/>
    <property type="evidence" value="ECO:0007669"/>
    <property type="project" value="InterPro"/>
</dbReference>
<comment type="cofactor">
    <cofactor evidence="1">
        <name>FAD</name>
        <dbReference type="ChEBI" id="CHEBI:57692"/>
    </cofactor>
</comment>
<dbReference type="Gene3D" id="2.40.30.10">
    <property type="entry name" value="Translation factors"/>
    <property type="match status" value="1"/>
</dbReference>
<dbReference type="RefSeq" id="WP_353648409.1">
    <property type="nucleotide sequence ID" value="NZ_CP159218.1"/>
</dbReference>
<evidence type="ECO:0000256" key="4">
    <source>
        <dbReference type="SAM" id="MobiDB-lite"/>
    </source>
</evidence>
<organism evidence="6">
    <name type="scientific">Nakamurella sp. A5-74</name>
    <dbReference type="NCBI Taxonomy" id="3158264"/>
    <lineage>
        <taxon>Bacteria</taxon>
        <taxon>Bacillati</taxon>
        <taxon>Actinomycetota</taxon>
        <taxon>Actinomycetes</taxon>
        <taxon>Nakamurellales</taxon>
        <taxon>Nakamurellaceae</taxon>
        <taxon>Nakamurella</taxon>
    </lineage>
</organism>
<name>A0AAU8DLD3_9ACTN</name>
<dbReference type="InterPro" id="IPR050415">
    <property type="entry name" value="MRET"/>
</dbReference>
<dbReference type="SUPFAM" id="SSF63380">
    <property type="entry name" value="Riboflavin synthase domain-like"/>
    <property type="match status" value="1"/>
</dbReference>
<dbReference type="InterPro" id="IPR017938">
    <property type="entry name" value="Riboflavin_synthase-like_b-brl"/>
</dbReference>
<dbReference type="InterPro" id="IPR001709">
    <property type="entry name" value="Flavoprot_Pyr_Nucl_cyt_Rdtase"/>
</dbReference>
<keyword evidence="2" id="KW-0408">Iron</keyword>
<sequence>MSESSVSQSSVSQSSVSQSSVPRPPRMVSDRANRSLDVVPDSARSPIAKRWQRGVLRERIAESSTAATLVFDVPGCVGALAGQRMEIRLTAADFYRAQRAYSLSRVGVPGEVEVAVQVTPGGEISPFLVRDLAVGDEVEFRGPIGGWFTWEPAQPEPILLVGGGSGITPLMAMLRERRRVLDAGERATLPPMRMLYSVRTPSDVWFAQELLAAAAGEEICVVHTRQTTTGAPRPAGRISPDDLVWTSHAVDPSATTAYVCGPSGFVEHVSDLLLGWGHQATHIRTERFGWT</sequence>
<dbReference type="PANTHER" id="PTHR47354:SF5">
    <property type="entry name" value="PROTEIN RFBI"/>
    <property type="match status" value="1"/>
</dbReference>